<dbReference type="Proteomes" id="UP001608902">
    <property type="component" value="Unassembled WGS sequence"/>
</dbReference>
<dbReference type="AlphaFoldDB" id="A0ABD6F3N2"/>
<keyword evidence="2" id="KW-1185">Reference proteome</keyword>
<protein>
    <submittedName>
        <fullName evidence="1">Uncharacterized protein</fullName>
    </submittedName>
</protein>
<organism evidence="1 2">
    <name type="scientific">Gnathostoma spinigerum</name>
    <dbReference type="NCBI Taxonomy" id="75299"/>
    <lineage>
        <taxon>Eukaryota</taxon>
        <taxon>Metazoa</taxon>
        <taxon>Ecdysozoa</taxon>
        <taxon>Nematoda</taxon>
        <taxon>Chromadorea</taxon>
        <taxon>Rhabditida</taxon>
        <taxon>Spirurina</taxon>
        <taxon>Gnathostomatomorpha</taxon>
        <taxon>Gnathostomatoidea</taxon>
        <taxon>Gnathostomatidae</taxon>
        <taxon>Gnathostoma</taxon>
    </lineage>
</organism>
<gene>
    <name evidence="1" type="ORF">AB6A40_011146</name>
</gene>
<name>A0ABD6F3N2_9BILA</name>
<accession>A0ABD6F3N2</accession>
<sequence>MYFYDTILVIFTVLPDFTSSFSSPCLLRCKDNNMNEMAKILEGASDWATDLVAPLYTVLKGLSTHSTSSEVLFQRMRQICRSLFGRLQVFICFR</sequence>
<dbReference type="EMBL" id="JBGFUD010017614">
    <property type="protein sequence ID" value="MFH4984437.1"/>
    <property type="molecule type" value="Genomic_DNA"/>
</dbReference>
<evidence type="ECO:0000313" key="1">
    <source>
        <dbReference type="EMBL" id="MFH4984437.1"/>
    </source>
</evidence>
<evidence type="ECO:0000313" key="2">
    <source>
        <dbReference type="Proteomes" id="UP001608902"/>
    </source>
</evidence>
<comment type="caution">
    <text evidence="1">The sequence shown here is derived from an EMBL/GenBank/DDBJ whole genome shotgun (WGS) entry which is preliminary data.</text>
</comment>
<proteinExistence type="predicted"/>
<reference evidence="1 2" key="1">
    <citation type="submission" date="2024-08" db="EMBL/GenBank/DDBJ databases">
        <title>Gnathostoma spinigerum genome.</title>
        <authorList>
            <person name="Gonzalez-Bertolin B."/>
            <person name="Monzon S."/>
            <person name="Zaballos A."/>
            <person name="Jimenez P."/>
            <person name="Dekumyoy P."/>
            <person name="Varona S."/>
            <person name="Cuesta I."/>
            <person name="Sumanam S."/>
            <person name="Adisakwattana P."/>
            <person name="Gasser R.B."/>
            <person name="Hernandez-Gonzalez A."/>
            <person name="Young N.D."/>
            <person name="Perteguer M.J."/>
        </authorList>
    </citation>
    <scope>NUCLEOTIDE SEQUENCE [LARGE SCALE GENOMIC DNA]</scope>
    <source>
        <strain evidence="1">AL3</strain>
        <tissue evidence="1">Liver</tissue>
    </source>
</reference>